<protein>
    <recommendedName>
        <fullName evidence="3">EGF-like domain-containing protein</fullName>
    </recommendedName>
</protein>
<dbReference type="Gene3D" id="2.10.25.10">
    <property type="entry name" value="Laminin"/>
    <property type="match status" value="1"/>
</dbReference>
<evidence type="ECO:0000256" key="2">
    <source>
        <dbReference type="SAM" id="Phobius"/>
    </source>
</evidence>
<evidence type="ECO:0000313" key="4">
    <source>
        <dbReference type="EMBL" id="CAD9103912.1"/>
    </source>
</evidence>
<keyword evidence="1" id="KW-1015">Disulfide bond</keyword>
<comment type="caution">
    <text evidence="1">Lacks conserved residue(s) required for the propagation of feature annotation.</text>
</comment>
<accession>A0A7S1LIX5</accession>
<keyword evidence="2" id="KW-0812">Transmembrane</keyword>
<name>A0A7S1LIX5_ALECA</name>
<reference evidence="4" key="1">
    <citation type="submission" date="2021-01" db="EMBL/GenBank/DDBJ databases">
        <authorList>
            <person name="Corre E."/>
            <person name="Pelletier E."/>
            <person name="Niang G."/>
            <person name="Scheremetjew M."/>
            <person name="Finn R."/>
            <person name="Kale V."/>
            <person name="Holt S."/>
            <person name="Cochrane G."/>
            <person name="Meng A."/>
            <person name="Brown T."/>
            <person name="Cohen L."/>
        </authorList>
    </citation>
    <scope>NUCLEOTIDE SEQUENCE</scope>
    <source>
        <strain evidence="4">OF101</strain>
    </source>
</reference>
<dbReference type="PROSITE" id="PS01186">
    <property type="entry name" value="EGF_2"/>
    <property type="match status" value="1"/>
</dbReference>
<dbReference type="InterPro" id="IPR028082">
    <property type="entry name" value="Peripla_BP_I"/>
</dbReference>
<evidence type="ECO:0000256" key="1">
    <source>
        <dbReference type="PROSITE-ProRule" id="PRU00076"/>
    </source>
</evidence>
<organism evidence="4">
    <name type="scientific">Alexandrium catenella</name>
    <name type="common">Red tide dinoflagellate</name>
    <name type="synonym">Gonyaulax catenella</name>
    <dbReference type="NCBI Taxonomy" id="2925"/>
    <lineage>
        <taxon>Eukaryota</taxon>
        <taxon>Sar</taxon>
        <taxon>Alveolata</taxon>
        <taxon>Dinophyceae</taxon>
        <taxon>Gonyaulacales</taxon>
        <taxon>Pyrocystaceae</taxon>
        <taxon>Alexandrium</taxon>
    </lineage>
</organism>
<dbReference type="InterPro" id="IPR000742">
    <property type="entry name" value="EGF"/>
</dbReference>
<dbReference type="AlphaFoldDB" id="A0A7S1LIX5"/>
<dbReference type="SUPFAM" id="SSF53822">
    <property type="entry name" value="Periplasmic binding protein-like I"/>
    <property type="match status" value="1"/>
</dbReference>
<gene>
    <name evidence="4" type="ORF">ACAT0790_LOCUS8756</name>
</gene>
<sequence>MSAPGSAAVLTDRSLEMRSAAKTFVHWLNSVRGGLRVNGSRLAMRLAWVDDGGSKLQVANATAWALRNPGFPADFAVGPYTSGLTQYAARQADADGKLMVSAGASYTYVFKQGLSRLFGLFPHSWELTGLRVIKRAAAERDAAASLYPSHFAEDLCGGASCVAQLKFGMLGQGCDATALGDAEELFGAPSHLEAVTDESPGEELRLALQNLKSSAVTILFVCGLKLKTIVEATRLMSEAELGFEPYAMMAFGMASRIDFLDEFNGGWWQGGHFIEPTVWHWKSETQIRGAFSGITSQEFYSMFYDYWKVAPAYCAAAQFCALCALCAAIEQADSLESEPVAFAMRNLSSLIEFYAPSGIRFNQDGQLNQDLFLLQAPAVRRGPVAVVHSPDGSVERSLVFPKPPWALQKCRYDTSENGVECSGHGRCHAGGKCLCDPGWLGNRCEVEAASNMLIIAGSSALAVVLILAACVVWLMPKYRKHLRKLEKLELQSLEAAIEADDRVVLERFENGQNLTMTRTQVKDQMRLLLCKVSEHAGISAAYLLSKEFSDMARKRSGKEDPSFYDLTDAFFLGEDAIGACTVCPRDGKLGCAFVDTLPAKHRRRCTHFLSWWWGYTLSLVQDALRQFLIDSELDGEEVFFSMCFFVNNQYRILVNKDRTGSENLAHTFEDNLTRIGHVVALLDTWDGPRYLSRIWTIFEQATAMKLNVPVTIILPTAESQSLLRQLELGKEGIVRVRTAMTKVDSKMAQATVQEDEDAVKTLIKSTFIGGFKYVDAQIVKFMVHWMGKEMEAHLNTFILNDNGHRVRRTFRSERSSQVTESLDEVEDLPINIHHIMSSGGKDPYVEQRMPVSL</sequence>
<feature type="disulfide bond" evidence="1">
    <location>
        <begin position="435"/>
        <end position="444"/>
    </location>
</feature>
<feature type="domain" description="EGF-like" evidence="3">
    <location>
        <begin position="417"/>
        <end position="445"/>
    </location>
</feature>
<keyword evidence="2" id="KW-1133">Transmembrane helix</keyword>
<dbReference type="Pfam" id="PF23106">
    <property type="entry name" value="EGF_Teneurin"/>
    <property type="match status" value="1"/>
</dbReference>
<dbReference type="PROSITE" id="PS00022">
    <property type="entry name" value="EGF_1"/>
    <property type="match status" value="1"/>
</dbReference>
<keyword evidence="1" id="KW-0245">EGF-like domain</keyword>
<proteinExistence type="predicted"/>
<keyword evidence="2" id="KW-0472">Membrane</keyword>
<dbReference type="EMBL" id="HBGE01014816">
    <property type="protein sequence ID" value="CAD9103912.1"/>
    <property type="molecule type" value="Transcribed_RNA"/>
</dbReference>
<dbReference type="CDD" id="cd00054">
    <property type="entry name" value="EGF_CA"/>
    <property type="match status" value="1"/>
</dbReference>
<dbReference type="PROSITE" id="PS50026">
    <property type="entry name" value="EGF_3"/>
    <property type="match status" value="1"/>
</dbReference>
<feature type="transmembrane region" description="Helical" evidence="2">
    <location>
        <begin position="452"/>
        <end position="475"/>
    </location>
</feature>
<dbReference type="Gene3D" id="3.40.50.2300">
    <property type="match status" value="2"/>
</dbReference>
<evidence type="ECO:0000259" key="3">
    <source>
        <dbReference type="PROSITE" id="PS50026"/>
    </source>
</evidence>